<dbReference type="GO" id="GO:0009378">
    <property type="term" value="F:four-way junction helicase activity"/>
    <property type="evidence" value="ECO:0007669"/>
    <property type="project" value="TreeGrafter"/>
</dbReference>
<dbReference type="PANTHER" id="PTHR13710">
    <property type="entry name" value="DNA HELICASE RECQ FAMILY MEMBER"/>
    <property type="match status" value="1"/>
</dbReference>
<evidence type="ECO:0000256" key="2">
    <source>
        <dbReference type="ARBA" id="ARBA00005446"/>
    </source>
</evidence>
<evidence type="ECO:0000256" key="11">
    <source>
        <dbReference type="RuleBase" id="RU364117"/>
    </source>
</evidence>
<dbReference type="Pfam" id="PF09382">
    <property type="entry name" value="RQC"/>
    <property type="match status" value="1"/>
</dbReference>
<evidence type="ECO:0000256" key="12">
    <source>
        <dbReference type="SAM" id="MobiDB-lite"/>
    </source>
</evidence>
<comment type="subcellular location">
    <subcellularLocation>
        <location evidence="1 11">Nucleus</location>
    </subcellularLocation>
</comment>
<feature type="region of interest" description="Disordered" evidence="12">
    <location>
        <begin position="709"/>
        <end position="736"/>
    </location>
</feature>
<evidence type="ECO:0000256" key="9">
    <source>
        <dbReference type="ARBA" id="ARBA00023242"/>
    </source>
</evidence>
<dbReference type="InterPro" id="IPR011545">
    <property type="entry name" value="DEAD/DEAH_box_helicase_dom"/>
</dbReference>
<feature type="compositionally biased region" description="Gly residues" evidence="12">
    <location>
        <begin position="549"/>
        <end position="568"/>
    </location>
</feature>
<dbReference type="GO" id="GO:0005634">
    <property type="term" value="C:nucleus"/>
    <property type="evidence" value="ECO:0007669"/>
    <property type="project" value="UniProtKB-SubCell"/>
</dbReference>
<keyword evidence="9 11" id="KW-0539">Nucleus</keyword>
<dbReference type="GO" id="GO:0000724">
    <property type="term" value="P:double-strand break repair via homologous recombination"/>
    <property type="evidence" value="ECO:0007669"/>
    <property type="project" value="TreeGrafter"/>
</dbReference>
<dbReference type="CDD" id="cd18794">
    <property type="entry name" value="SF2_C_RecQ"/>
    <property type="match status" value="1"/>
</dbReference>
<feature type="region of interest" description="Disordered" evidence="12">
    <location>
        <begin position="541"/>
        <end position="583"/>
    </location>
</feature>
<evidence type="ECO:0000256" key="8">
    <source>
        <dbReference type="ARBA" id="ARBA00023235"/>
    </source>
</evidence>
<dbReference type="PROSITE" id="PS51192">
    <property type="entry name" value="HELICASE_ATP_BIND_1"/>
    <property type="match status" value="1"/>
</dbReference>
<feature type="compositionally biased region" description="Low complexity" evidence="12">
    <location>
        <begin position="463"/>
        <end position="476"/>
    </location>
</feature>
<dbReference type="InterPro" id="IPR010997">
    <property type="entry name" value="HRDC-like_sf"/>
</dbReference>
<dbReference type="Pfam" id="PF00570">
    <property type="entry name" value="HRDC"/>
    <property type="match status" value="1"/>
</dbReference>
<dbReference type="PROSITE" id="PS51194">
    <property type="entry name" value="HELICASE_CTER"/>
    <property type="match status" value="1"/>
</dbReference>
<keyword evidence="4 11" id="KW-0378">Hydrolase</keyword>
<dbReference type="InterPro" id="IPR018982">
    <property type="entry name" value="RQC_domain"/>
</dbReference>
<dbReference type="GO" id="GO:0006260">
    <property type="term" value="P:DNA replication"/>
    <property type="evidence" value="ECO:0007669"/>
    <property type="project" value="InterPro"/>
</dbReference>
<dbReference type="InterPro" id="IPR014001">
    <property type="entry name" value="Helicase_ATP-bd"/>
</dbReference>
<dbReference type="NCBIfam" id="TIGR00614">
    <property type="entry name" value="recQ_fam"/>
    <property type="match status" value="1"/>
</dbReference>
<evidence type="ECO:0000256" key="4">
    <source>
        <dbReference type="ARBA" id="ARBA00022801"/>
    </source>
</evidence>
<keyword evidence="17" id="KW-1185">Reference proteome</keyword>
<dbReference type="InterPro" id="IPR004589">
    <property type="entry name" value="DNA_helicase_ATP-dep_RecQ"/>
</dbReference>
<feature type="region of interest" description="Disordered" evidence="12">
    <location>
        <begin position="463"/>
        <end position="513"/>
    </location>
</feature>
<evidence type="ECO:0000256" key="6">
    <source>
        <dbReference type="ARBA" id="ARBA00022840"/>
    </source>
</evidence>
<keyword evidence="5 11" id="KW-0347">Helicase</keyword>
<keyword evidence="8" id="KW-0413">Isomerase</keyword>
<dbReference type="InterPro" id="IPR032284">
    <property type="entry name" value="RecQ_Zn-bd"/>
</dbReference>
<dbReference type="SMART" id="SM00490">
    <property type="entry name" value="HELICc"/>
    <property type="match status" value="1"/>
</dbReference>
<accession>A0A699ZZC3</accession>
<dbReference type="Gene3D" id="3.40.50.300">
    <property type="entry name" value="P-loop containing nucleotide triphosphate hydrolases"/>
    <property type="match status" value="2"/>
</dbReference>
<feature type="compositionally biased region" description="Gly residues" evidence="12">
    <location>
        <begin position="716"/>
        <end position="726"/>
    </location>
</feature>
<evidence type="ECO:0000313" key="16">
    <source>
        <dbReference type="EMBL" id="GFH26680.1"/>
    </source>
</evidence>
<dbReference type="InterPro" id="IPR027417">
    <property type="entry name" value="P-loop_NTPase"/>
</dbReference>
<dbReference type="InterPro" id="IPR044876">
    <property type="entry name" value="HRDC_dom_sf"/>
</dbReference>
<feature type="domain" description="Helicase ATP-binding" evidence="14">
    <location>
        <begin position="1"/>
        <end position="90"/>
    </location>
</feature>
<dbReference type="InterPro" id="IPR036388">
    <property type="entry name" value="WH-like_DNA-bd_sf"/>
</dbReference>
<comment type="caution">
    <text evidence="16">The sequence shown here is derived from an EMBL/GenBank/DDBJ whole genome shotgun (WGS) entry which is preliminary data.</text>
</comment>
<dbReference type="GO" id="GO:0003677">
    <property type="term" value="F:DNA binding"/>
    <property type="evidence" value="ECO:0007669"/>
    <property type="project" value="UniProtKB-KW"/>
</dbReference>
<dbReference type="InterPro" id="IPR002121">
    <property type="entry name" value="HRDC_dom"/>
</dbReference>
<comment type="similarity">
    <text evidence="2 11">Belongs to the helicase family. RecQ subfamily.</text>
</comment>
<proteinExistence type="inferred from homology"/>
<feature type="domain" description="Helicase C-terminal" evidence="15">
    <location>
        <begin position="120"/>
        <end position="277"/>
    </location>
</feature>
<dbReference type="SMART" id="SM00956">
    <property type="entry name" value="RQC"/>
    <property type="match status" value="1"/>
</dbReference>
<comment type="catalytic activity">
    <reaction evidence="10 11">
        <text>Couples ATP hydrolysis with the unwinding of duplex DNA by translocating in the 3'-5' direction.</text>
        <dbReference type="EC" id="5.6.2.4"/>
    </reaction>
</comment>
<dbReference type="Proteomes" id="UP000485058">
    <property type="component" value="Unassembled WGS sequence"/>
</dbReference>
<evidence type="ECO:0000256" key="1">
    <source>
        <dbReference type="ARBA" id="ARBA00004123"/>
    </source>
</evidence>
<feature type="domain" description="HRDC" evidence="13">
    <location>
        <begin position="612"/>
        <end position="692"/>
    </location>
</feature>
<dbReference type="Pfam" id="PF16124">
    <property type="entry name" value="RecQ_Zn_bind"/>
    <property type="match status" value="1"/>
</dbReference>
<dbReference type="Gene3D" id="1.10.150.80">
    <property type="entry name" value="HRDC domain"/>
    <property type="match status" value="1"/>
</dbReference>
<dbReference type="EC" id="5.6.2.4" evidence="11"/>
<dbReference type="SUPFAM" id="SSF47819">
    <property type="entry name" value="HRDC-like"/>
    <property type="match status" value="1"/>
</dbReference>
<reference evidence="16 17" key="1">
    <citation type="submission" date="2020-02" db="EMBL/GenBank/DDBJ databases">
        <title>Draft genome sequence of Haematococcus lacustris strain NIES-144.</title>
        <authorList>
            <person name="Morimoto D."/>
            <person name="Nakagawa S."/>
            <person name="Yoshida T."/>
            <person name="Sawayama S."/>
        </authorList>
    </citation>
    <scope>NUCLEOTIDE SEQUENCE [LARGE SCALE GENOMIC DNA]</scope>
    <source>
        <strain evidence="16 17">NIES-144</strain>
    </source>
</reference>
<dbReference type="Pfam" id="PF00271">
    <property type="entry name" value="Helicase_C"/>
    <property type="match status" value="1"/>
</dbReference>
<keyword evidence="6 11" id="KW-0067">ATP-binding</keyword>
<dbReference type="AlphaFoldDB" id="A0A699ZZC3"/>
<dbReference type="Pfam" id="PF00270">
    <property type="entry name" value="DEAD"/>
    <property type="match status" value="1"/>
</dbReference>
<dbReference type="GO" id="GO:0005524">
    <property type="term" value="F:ATP binding"/>
    <property type="evidence" value="ECO:0007669"/>
    <property type="project" value="UniProtKB-KW"/>
</dbReference>
<dbReference type="GO" id="GO:0016787">
    <property type="term" value="F:hydrolase activity"/>
    <property type="evidence" value="ECO:0007669"/>
    <property type="project" value="UniProtKB-KW"/>
</dbReference>
<keyword evidence="3 11" id="KW-0547">Nucleotide-binding</keyword>
<dbReference type="GO" id="GO:0005737">
    <property type="term" value="C:cytoplasm"/>
    <property type="evidence" value="ECO:0007669"/>
    <property type="project" value="TreeGrafter"/>
</dbReference>
<organism evidence="16 17">
    <name type="scientific">Haematococcus lacustris</name>
    <name type="common">Green alga</name>
    <name type="synonym">Haematococcus pluvialis</name>
    <dbReference type="NCBI Taxonomy" id="44745"/>
    <lineage>
        <taxon>Eukaryota</taxon>
        <taxon>Viridiplantae</taxon>
        <taxon>Chlorophyta</taxon>
        <taxon>core chlorophytes</taxon>
        <taxon>Chlorophyceae</taxon>
        <taxon>CS clade</taxon>
        <taxon>Chlamydomonadales</taxon>
        <taxon>Haematococcaceae</taxon>
        <taxon>Haematococcus</taxon>
    </lineage>
</organism>
<feature type="non-terminal residue" evidence="16">
    <location>
        <position position="820"/>
    </location>
</feature>
<dbReference type="Gene3D" id="1.10.10.10">
    <property type="entry name" value="Winged helix-like DNA-binding domain superfamily/Winged helix DNA-binding domain"/>
    <property type="match status" value="1"/>
</dbReference>
<dbReference type="PANTHER" id="PTHR13710:SF156">
    <property type="entry name" value="ATP-DEPENDENT DNA HELICASE Q-LIKE 4B"/>
    <property type="match status" value="1"/>
</dbReference>
<dbReference type="EMBL" id="BLLF01003204">
    <property type="protein sequence ID" value="GFH26680.1"/>
    <property type="molecule type" value="Genomic_DNA"/>
</dbReference>
<gene>
    <name evidence="16" type="ORF">HaLaN_24867</name>
</gene>
<evidence type="ECO:0000256" key="3">
    <source>
        <dbReference type="ARBA" id="ARBA00022741"/>
    </source>
</evidence>
<sequence>MLFVTPEKVARSDSFVRMLKALHGDGRLDRVVVDEAHCVSQWGHDFRPDYKELKLFKDLFPDVPLVALTATATPRVQHDVRLQLRIPHCIVFKSSFNRPNLRYEVLKKKKSSMEDIKAILLERFVDRQRNRVQCGIIYCLSRADCEKVAAELGELFKERGMPRLNIKHYHASLGPEEREGVQREWSMDKVQVIVATIAFGMGINKPDVRFVIHFSLPKSLEGYHQETGRAGRDGREASCLLLYAYTDAQRMRHMLKESAKENNTAPEQLACNMDSLNGMIMYAEEQVECRRVQLLQHFGEHFNPADCQGTCDICHNQAGSVFEKQDVSEAAQKLVELVRAVGQRYPMSYILSLWQGSAAQAVKANGHDQLPLNGWGKAMGKDDSARMLRYLMQLRVLEEETFRQDNSYASISSVIKVSDQRARQLQSGQLRVIMPVATSKGRQPRANRKDRTAAAVEDVDAVNRTSGNRGAAANGRKGSNPGVEGSGQSSTRGEPSRVRPGRGGGAGGHPTVVDLTEDEQGYAQGRAGGTPTPRLMAALSRHSKDGSGPVSGSGGSGGKARASGGRGKGPAHSGAAQNQQRLREEAEAQELADVVTATAAAAAHGVEYDEDSFEYISTHTGIERLRQWIAEQRGAKPFHIIGAQALAALAARVPRTKEQLASVEGLPDAARIMYGQLILQHAQAMHQGTVVENEPFVFDESKYSLPPELRMTASQGPGGAGPGGPEAEGEPSPVGNRGGLGWPCRAIPGAGCCWRRKAWMGEASLVERSRGPDHGCGGCGGTDRGVSRWGRVVKHWARAQRPAPVQYACHHGAGRQLPVP</sequence>
<evidence type="ECO:0000259" key="14">
    <source>
        <dbReference type="PROSITE" id="PS51192"/>
    </source>
</evidence>
<comment type="catalytic activity">
    <reaction evidence="11">
        <text>ATP + H2O = ADP + phosphate + H(+)</text>
        <dbReference type="Rhea" id="RHEA:13065"/>
        <dbReference type="ChEBI" id="CHEBI:15377"/>
        <dbReference type="ChEBI" id="CHEBI:15378"/>
        <dbReference type="ChEBI" id="CHEBI:30616"/>
        <dbReference type="ChEBI" id="CHEBI:43474"/>
        <dbReference type="ChEBI" id="CHEBI:456216"/>
    </reaction>
</comment>
<dbReference type="InterPro" id="IPR001650">
    <property type="entry name" value="Helicase_C-like"/>
</dbReference>
<dbReference type="SUPFAM" id="SSF52540">
    <property type="entry name" value="P-loop containing nucleoside triphosphate hydrolases"/>
    <property type="match status" value="2"/>
</dbReference>
<evidence type="ECO:0000313" key="17">
    <source>
        <dbReference type="Proteomes" id="UP000485058"/>
    </source>
</evidence>
<evidence type="ECO:0000256" key="10">
    <source>
        <dbReference type="ARBA" id="ARBA00034617"/>
    </source>
</evidence>
<dbReference type="PROSITE" id="PS50967">
    <property type="entry name" value="HRDC"/>
    <property type="match status" value="1"/>
</dbReference>
<dbReference type="FunFam" id="3.40.50.300:FF:000340">
    <property type="entry name" value="Bloom syndrome, RecQ helicase"/>
    <property type="match status" value="1"/>
</dbReference>
<evidence type="ECO:0000256" key="7">
    <source>
        <dbReference type="ARBA" id="ARBA00023125"/>
    </source>
</evidence>
<keyword evidence="7" id="KW-0238">DNA-binding</keyword>
<evidence type="ECO:0000256" key="5">
    <source>
        <dbReference type="ARBA" id="ARBA00022806"/>
    </source>
</evidence>
<dbReference type="GO" id="GO:0043138">
    <property type="term" value="F:3'-5' DNA helicase activity"/>
    <property type="evidence" value="ECO:0007669"/>
    <property type="project" value="UniProtKB-EC"/>
</dbReference>
<evidence type="ECO:0000259" key="13">
    <source>
        <dbReference type="PROSITE" id="PS50967"/>
    </source>
</evidence>
<protein>
    <recommendedName>
        <fullName evidence="11">ATP-dependent DNA helicase</fullName>
        <ecNumber evidence="11">5.6.2.4</ecNumber>
    </recommendedName>
</protein>
<dbReference type="GO" id="GO:0005694">
    <property type="term" value="C:chromosome"/>
    <property type="evidence" value="ECO:0007669"/>
    <property type="project" value="TreeGrafter"/>
</dbReference>
<name>A0A699ZZC3_HAELA</name>
<evidence type="ECO:0000259" key="15">
    <source>
        <dbReference type="PROSITE" id="PS51194"/>
    </source>
</evidence>